<accession>A0AAD7FHH2</accession>
<protein>
    <submittedName>
        <fullName evidence="1">Uncharacterized protein</fullName>
    </submittedName>
</protein>
<keyword evidence="2" id="KW-1185">Reference proteome</keyword>
<dbReference type="Proteomes" id="UP001221142">
    <property type="component" value="Unassembled WGS sequence"/>
</dbReference>
<evidence type="ECO:0000313" key="2">
    <source>
        <dbReference type="Proteomes" id="UP001221142"/>
    </source>
</evidence>
<evidence type="ECO:0000313" key="1">
    <source>
        <dbReference type="EMBL" id="KAJ7620421.1"/>
    </source>
</evidence>
<dbReference type="EMBL" id="JARKIF010000017">
    <property type="protein sequence ID" value="KAJ7620421.1"/>
    <property type="molecule type" value="Genomic_DNA"/>
</dbReference>
<dbReference type="AlphaFoldDB" id="A0AAD7FHH2"/>
<proteinExistence type="predicted"/>
<organism evidence="1 2">
    <name type="scientific">Roridomyces roridus</name>
    <dbReference type="NCBI Taxonomy" id="1738132"/>
    <lineage>
        <taxon>Eukaryota</taxon>
        <taxon>Fungi</taxon>
        <taxon>Dikarya</taxon>
        <taxon>Basidiomycota</taxon>
        <taxon>Agaricomycotina</taxon>
        <taxon>Agaricomycetes</taxon>
        <taxon>Agaricomycetidae</taxon>
        <taxon>Agaricales</taxon>
        <taxon>Marasmiineae</taxon>
        <taxon>Mycenaceae</taxon>
        <taxon>Roridomyces</taxon>
    </lineage>
</organism>
<comment type="caution">
    <text evidence="1">The sequence shown here is derived from an EMBL/GenBank/DDBJ whole genome shotgun (WGS) entry which is preliminary data.</text>
</comment>
<sequence length="418" mass="45729">MAPVAGLEARPAATLDTPRTAQMFTNTSRLHFHGSQFTNVLGDMNVTYNREEPSAVREPPPQPIAHLTTPERLYSDSESYCSQLLRRGRGFPLYIPAPRGNLPPEYGYRGVSIGDVGRVTPEGVFDFLFNIYLPADHPINDNDVPENLSPLAPYDSKNVLPIEYLAGQHVSTSAVHKVDLGLSDDGDSGAFVFDCLGPQGAVLALPLGSRIERLDRFGDMLQYTRQNAESWYRYVNGARGCQLSNGSLYLITGWEKARAWGMSTFQEIPPTRYPFRISFEPTFINSASGSQKSYRWTTSGATQTKSSGPVAMDQTPLNQTVFIHGFSISLGTSIWSRLFGTVEVAPIVDAQLGRSTKEYIPYGTQGFSKSWGGFGSFWGSGGAGGHDSGVALSDISPTQALFHPSQIMNAYLLRMQSS</sequence>
<name>A0AAD7FHH2_9AGAR</name>
<gene>
    <name evidence="1" type="ORF">FB45DRAFT_150649</name>
</gene>
<reference evidence="1" key="1">
    <citation type="submission" date="2023-03" db="EMBL/GenBank/DDBJ databases">
        <title>Massive genome expansion in bonnet fungi (Mycena s.s.) driven by repeated elements and novel gene families across ecological guilds.</title>
        <authorList>
            <consortium name="Lawrence Berkeley National Laboratory"/>
            <person name="Harder C.B."/>
            <person name="Miyauchi S."/>
            <person name="Viragh M."/>
            <person name="Kuo A."/>
            <person name="Thoen E."/>
            <person name="Andreopoulos B."/>
            <person name="Lu D."/>
            <person name="Skrede I."/>
            <person name="Drula E."/>
            <person name="Henrissat B."/>
            <person name="Morin E."/>
            <person name="Kohler A."/>
            <person name="Barry K."/>
            <person name="LaButti K."/>
            <person name="Morin E."/>
            <person name="Salamov A."/>
            <person name="Lipzen A."/>
            <person name="Mereny Z."/>
            <person name="Hegedus B."/>
            <person name="Baldrian P."/>
            <person name="Stursova M."/>
            <person name="Weitz H."/>
            <person name="Taylor A."/>
            <person name="Grigoriev I.V."/>
            <person name="Nagy L.G."/>
            <person name="Martin F."/>
            <person name="Kauserud H."/>
        </authorList>
    </citation>
    <scope>NUCLEOTIDE SEQUENCE</scope>
    <source>
        <strain evidence="1">9284</strain>
    </source>
</reference>